<dbReference type="SUPFAM" id="SSF54637">
    <property type="entry name" value="Thioesterase/thiol ester dehydrase-isomerase"/>
    <property type="match status" value="2"/>
</dbReference>
<evidence type="ECO:0000256" key="7">
    <source>
        <dbReference type="ARBA" id="ARBA00022832"/>
    </source>
</evidence>
<keyword evidence="10 11" id="KW-0275">Fatty acid biosynthesis</keyword>
<dbReference type="GO" id="GO:0016297">
    <property type="term" value="F:fatty acyl-[ACP] hydrolase activity"/>
    <property type="evidence" value="ECO:0007669"/>
    <property type="project" value="InterPro"/>
</dbReference>
<dbReference type="PANTHER" id="PTHR31727:SF6">
    <property type="entry name" value="OLEOYL-ACYL CARRIER PROTEIN THIOESTERASE 1, CHLOROPLASTIC"/>
    <property type="match status" value="1"/>
</dbReference>
<dbReference type="InterPro" id="IPR029069">
    <property type="entry name" value="HotDog_dom_sf"/>
</dbReference>
<dbReference type="GO" id="GO:0009507">
    <property type="term" value="C:chloroplast"/>
    <property type="evidence" value="ECO:0007669"/>
    <property type="project" value="UniProtKB-SubCell"/>
</dbReference>
<evidence type="ECO:0000259" key="13">
    <source>
        <dbReference type="Pfam" id="PF20791"/>
    </source>
</evidence>
<dbReference type="Pfam" id="PF20791">
    <property type="entry name" value="Acyl-ACP_TE_C"/>
    <property type="match status" value="1"/>
</dbReference>
<evidence type="ECO:0000256" key="2">
    <source>
        <dbReference type="ARBA" id="ARBA00006500"/>
    </source>
</evidence>
<feature type="domain" description="Acyl-ACP thioesterase-like C-terminal" evidence="13">
    <location>
        <begin position="278"/>
        <end position="418"/>
    </location>
</feature>
<keyword evidence="6 11" id="KW-0378">Hydrolase</keyword>
<evidence type="ECO:0000256" key="6">
    <source>
        <dbReference type="ARBA" id="ARBA00022801"/>
    </source>
</evidence>
<dbReference type="CDD" id="cd00586">
    <property type="entry name" value="4HBT"/>
    <property type="match status" value="1"/>
</dbReference>
<keyword evidence="7 11" id="KW-0276">Fatty acid metabolism</keyword>
<comment type="similarity">
    <text evidence="2 11">Belongs to the acyl-ACP thioesterase family.</text>
</comment>
<comment type="function">
    <text evidence="11">Plays an essential role in chain termination during de novo fatty acid synthesis.</text>
</comment>
<sequence>MSISFSVGRPFASSDHCRKQVKNVSHSIKSLSLNLVKPFHFVKAPIENLSCRKRSSNSLGISMKCHATASKNHATTSKASNSVEEDLSVAMKELPPIDAGRFSDDLKSFYVQFQIRGYEVRPDQKTSIGTIANLLQETAGNHAVATWGRTDSGFASLPDMRDLIFVMTRLQIRMYQFPKWGDVVMVRTFFTEEGRLSVRREWEIVDVATGRVIGAATSTWVMINIATRRLSRLPDTVRSKYMRLCPSSSYFCVPPKETKLRLPDFPLPGKLQAPVQVARRSDMDMNGHINNVTYLSWTIESIPEAIYDNHVLYEIEVDFKAECLAGNTVEIHCNPLDGSATSQVVIPDLATLLARGHNGTPWVPGSAKPIKSAGNEYEKGNGKVAYDGPIKYEAPLQFLHSVIRHDGGQELVRARTTWVDPKQAQRMNA</sequence>
<feature type="domain" description="Acyl-ACP thioesterase N-terminal hotdog" evidence="12">
    <location>
        <begin position="108"/>
        <end position="241"/>
    </location>
</feature>
<evidence type="ECO:0000256" key="11">
    <source>
        <dbReference type="RuleBase" id="RU363096"/>
    </source>
</evidence>
<dbReference type="GO" id="GO:0000036">
    <property type="term" value="F:acyl carrier activity"/>
    <property type="evidence" value="ECO:0007669"/>
    <property type="project" value="TreeGrafter"/>
</dbReference>
<dbReference type="EMBL" id="HBFM01001931">
    <property type="protein sequence ID" value="CAD8764690.1"/>
    <property type="molecule type" value="Transcribed_RNA"/>
</dbReference>
<keyword evidence="5 11" id="KW-0934">Plastid</keyword>
<dbReference type="Pfam" id="PF01643">
    <property type="entry name" value="Acyl-ACP_TE"/>
    <property type="match status" value="1"/>
</dbReference>
<gene>
    <name evidence="14" type="ORF">PPAR00522_LOCUS1074</name>
</gene>
<keyword evidence="9 11" id="KW-0443">Lipid metabolism</keyword>
<dbReference type="Gene3D" id="3.10.129.10">
    <property type="entry name" value="Hotdog Thioesterase"/>
    <property type="match status" value="1"/>
</dbReference>
<evidence type="ECO:0000256" key="4">
    <source>
        <dbReference type="ARBA" id="ARBA00022528"/>
    </source>
</evidence>
<keyword evidence="8" id="KW-0809">Transit peptide</keyword>
<evidence type="ECO:0000256" key="1">
    <source>
        <dbReference type="ARBA" id="ARBA00004229"/>
    </source>
</evidence>
<proteinExistence type="inferred from homology"/>
<dbReference type="InterPro" id="IPR049427">
    <property type="entry name" value="Acyl-ACP_TE_C"/>
</dbReference>
<evidence type="ECO:0000313" key="14">
    <source>
        <dbReference type="EMBL" id="CAD8764690.1"/>
    </source>
</evidence>
<evidence type="ECO:0000259" key="12">
    <source>
        <dbReference type="Pfam" id="PF01643"/>
    </source>
</evidence>
<keyword evidence="3 11" id="KW-0444">Lipid biosynthesis</keyword>
<organism evidence="14">
    <name type="scientific">Polytomella parva</name>
    <dbReference type="NCBI Taxonomy" id="51329"/>
    <lineage>
        <taxon>Eukaryota</taxon>
        <taxon>Viridiplantae</taxon>
        <taxon>Chlorophyta</taxon>
        <taxon>core chlorophytes</taxon>
        <taxon>Chlorophyceae</taxon>
        <taxon>CS clade</taxon>
        <taxon>Chlamydomonadales</taxon>
        <taxon>Chlamydomonadaceae</taxon>
        <taxon>Polytomella</taxon>
    </lineage>
</organism>
<dbReference type="AlphaFoldDB" id="A0A7S0UJQ0"/>
<protein>
    <recommendedName>
        <fullName evidence="11">Acyl-[acyl-carrier-protein] hydrolase</fullName>
        <ecNumber evidence="11">3.1.2.-</ecNumber>
    </recommendedName>
</protein>
<dbReference type="PANTHER" id="PTHR31727">
    <property type="entry name" value="OLEOYL-ACYL CARRIER PROTEIN THIOESTERASE 1, CHLOROPLASTIC"/>
    <property type="match status" value="1"/>
</dbReference>
<dbReference type="InterPro" id="IPR002864">
    <property type="entry name" value="Acyl-ACP_thioesterase_NHD"/>
</dbReference>
<evidence type="ECO:0000256" key="10">
    <source>
        <dbReference type="ARBA" id="ARBA00023160"/>
    </source>
</evidence>
<dbReference type="EC" id="3.1.2.-" evidence="11"/>
<evidence type="ECO:0000256" key="3">
    <source>
        <dbReference type="ARBA" id="ARBA00022516"/>
    </source>
</evidence>
<keyword evidence="4 11" id="KW-0150">Chloroplast</keyword>
<evidence type="ECO:0000256" key="8">
    <source>
        <dbReference type="ARBA" id="ARBA00022946"/>
    </source>
</evidence>
<dbReference type="InterPro" id="IPR045023">
    <property type="entry name" value="FATA/B"/>
</dbReference>
<reference evidence="14" key="1">
    <citation type="submission" date="2021-01" db="EMBL/GenBank/DDBJ databases">
        <authorList>
            <person name="Corre E."/>
            <person name="Pelletier E."/>
            <person name="Niang G."/>
            <person name="Scheremetjew M."/>
            <person name="Finn R."/>
            <person name="Kale V."/>
            <person name="Holt S."/>
            <person name="Cochrane G."/>
            <person name="Meng A."/>
            <person name="Brown T."/>
            <person name="Cohen L."/>
        </authorList>
    </citation>
    <scope>NUCLEOTIDE SEQUENCE</scope>
    <source>
        <strain evidence="14">SAG 63-3</strain>
    </source>
</reference>
<name>A0A7S0UJQ0_9CHLO</name>
<evidence type="ECO:0000256" key="9">
    <source>
        <dbReference type="ARBA" id="ARBA00023098"/>
    </source>
</evidence>
<accession>A0A7S0UJQ0</accession>
<comment type="subcellular location">
    <subcellularLocation>
        <location evidence="1 11">Plastid</location>
        <location evidence="1 11">Chloroplast</location>
    </subcellularLocation>
</comment>
<evidence type="ECO:0000256" key="5">
    <source>
        <dbReference type="ARBA" id="ARBA00022640"/>
    </source>
</evidence>